<dbReference type="Proteomes" id="UP001497525">
    <property type="component" value="Unassembled WGS sequence"/>
</dbReference>
<dbReference type="SUPFAM" id="SSF48452">
    <property type="entry name" value="TPR-like"/>
    <property type="match status" value="1"/>
</dbReference>
<reference evidence="1" key="1">
    <citation type="submission" date="2024-06" db="EMBL/GenBank/DDBJ databases">
        <authorList>
            <person name="Liu X."/>
            <person name="Lenzi L."/>
            <person name="Haldenby T S."/>
            <person name="Uol C."/>
        </authorList>
    </citation>
    <scope>NUCLEOTIDE SEQUENCE</scope>
</reference>
<accession>A0AAV2TP19</accession>
<organism evidence="1 2">
    <name type="scientific">Calicophoron daubneyi</name>
    <name type="common">Rumen fluke</name>
    <name type="synonym">Paramphistomum daubneyi</name>
    <dbReference type="NCBI Taxonomy" id="300641"/>
    <lineage>
        <taxon>Eukaryota</taxon>
        <taxon>Metazoa</taxon>
        <taxon>Spiralia</taxon>
        <taxon>Lophotrochozoa</taxon>
        <taxon>Platyhelminthes</taxon>
        <taxon>Trematoda</taxon>
        <taxon>Digenea</taxon>
        <taxon>Plagiorchiida</taxon>
        <taxon>Pronocephalata</taxon>
        <taxon>Paramphistomoidea</taxon>
        <taxon>Paramphistomidae</taxon>
        <taxon>Calicophoron</taxon>
    </lineage>
</organism>
<dbReference type="InterPro" id="IPR011990">
    <property type="entry name" value="TPR-like_helical_dom_sf"/>
</dbReference>
<sequence>MERTNTACKSGMPLQLIRCIGAQRPRVKKTISEGDELKVGSMELAAENCSHALLFDPGWMKFAKQREEMGDSGSALNSAERDKWEFTNLDIAKALYRRAQAYSSIANWDDAESDLKMVILLQKYPNKDGLPSGGGSLAASEALLKHVRTNTSRDSAALAERLRRHRSEL</sequence>
<protein>
    <submittedName>
        <fullName evidence="1">Uncharacterized protein</fullName>
    </submittedName>
</protein>
<dbReference type="Gene3D" id="1.25.40.10">
    <property type="entry name" value="Tetratricopeptide repeat domain"/>
    <property type="match status" value="1"/>
</dbReference>
<dbReference type="EMBL" id="CAXLJL010000512">
    <property type="protein sequence ID" value="CAL5138684.1"/>
    <property type="molecule type" value="Genomic_DNA"/>
</dbReference>
<dbReference type="AlphaFoldDB" id="A0AAV2TP19"/>
<evidence type="ECO:0000313" key="1">
    <source>
        <dbReference type="EMBL" id="CAL5138684.1"/>
    </source>
</evidence>
<evidence type="ECO:0000313" key="2">
    <source>
        <dbReference type="Proteomes" id="UP001497525"/>
    </source>
</evidence>
<name>A0AAV2TP19_CALDB</name>
<gene>
    <name evidence="1" type="ORF">CDAUBV1_LOCUS13501</name>
</gene>
<comment type="caution">
    <text evidence="1">The sequence shown here is derived from an EMBL/GenBank/DDBJ whole genome shotgun (WGS) entry which is preliminary data.</text>
</comment>
<proteinExistence type="predicted"/>